<evidence type="ECO:0000259" key="1">
    <source>
        <dbReference type="Pfam" id="PF00082"/>
    </source>
</evidence>
<organism evidence="2 3">
    <name type="scientific">Acinetobacter baumannii 99063</name>
    <dbReference type="NCBI Taxonomy" id="1310630"/>
    <lineage>
        <taxon>Bacteria</taxon>
        <taxon>Pseudomonadati</taxon>
        <taxon>Pseudomonadota</taxon>
        <taxon>Gammaproteobacteria</taxon>
        <taxon>Moraxellales</taxon>
        <taxon>Moraxellaceae</taxon>
        <taxon>Acinetobacter</taxon>
        <taxon>Acinetobacter calcoaceticus/baumannii complex</taxon>
    </lineage>
</organism>
<dbReference type="GO" id="GO:0004252">
    <property type="term" value="F:serine-type endopeptidase activity"/>
    <property type="evidence" value="ECO:0007669"/>
    <property type="project" value="InterPro"/>
</dbReference>
<dbReference type="EMBL" id="JEXJ01000026">
    <property type="protein sequence ID" value="EXC51401.1"/>
    <property type="molecule type" value="Genomic_DNA"/>
</dbReference>
<reference evidence="2 3" key="1">
    <citation type="submission" date="2014-02" db="EMBL/GenBank/DDBJ databases">
        <title>Comparative genomics and transcriptomics to identify genetic mechanisms underlying the emergence of carbapenem resistant Acinetobacter baumannii (CRAb).</title>
        <authorList>
            <person name="Harris A.D."/>
            <person name="Johnson K.J."/>
            <person name="George J."/>
            <person name="Shefchek K."/>
            <person name="Daugherty S.C."/>
            <person name="Parankush S."/>
            <person name="Sadzewicz L."/>
            <person name="Tallon L."/>
            <person name="Sengamalay N."/>
            <person name="Hazen T.H."/>
            <person name="Rasko D.A."/>
        </authorList>
    </citation>
    <scope>NUCLEOTIDE SEQUENCE [LARGE SCALE GENOMIC DNA]</scope>
    <source>
        <strain evidence="2 3">99063</strain>
    </source>
</reference>
<dbReference type="Proteomes" id="UP000020735">
    <property type="component" value="Unassembled WGS sequence"/>
</dbReference>
<sequence length="735" mass="81509">MPNKKINYLIGNAELLTKQVPGPKRKMEKVPLYSANEIKTRLIPQLNMLIESSNSLNNELCPKDLTVSAVTLHPSFIAKTAFPSKFLRSFGGVNLGSKSVKILPDKWNKVVPPEETPTTKLFVAVKRSQLNEFRHSLEALTDEDELINDLEKIWNIEFIQPDSKIKDNPEQIQGYFEIGLHLLPSGDTEFIKREFIKLAQKLEVKIHADLAIGISNLWFVPCVGNENSVHELAKFSFVRVIRPIPTLRSFTPIFKAQPISANIKITKQKPLDSSIKVAILDGGLPESHILEPWIKNYKLADSKADDHPDGPSHGLGVTSAFLFGPLKPGLIDTKPYSYVDHHRVVDGNIVYEDPLELYRTLNHIEDILLSRQYEFLNLSLGPNLPIDDDEIHPWTSLIDSYLADGETFLTIAAGNNGECDLESGLCRIQIPSDCINALSVGSSTHLDSQWRKASYSAIGPGRSPGRIKPDLLAFGGSPDQYFHIPDAINSSQIVPTCGTSFSAPYLLRSAVGIRAVLGDQVSLMAIKALLIHNAIKNEECKNHIGWGKIPENLNDIIVSPDGVVKILYQGELNPGKYLNVPLPIPSDGIKGMISIKATCCIACDTDPQDSAMYSKAGITIKWNPQKGKISQSFFKQKSFATEAELRSDAGKWETVLHNQLNKRGSSMDEPAFELHYSARENGADAGSRARPIRYAFLVTIEAPKNQNIFTDILTEYSDILAEIEPQIDLPIQIQS</sequence>
<dbReference type="CDD" id="cd04847">
    <property type="entry name" value="Peptidases_S8_Subtilisin_like_2"/>
    <property type="match status" value="1"/>
</dbReference>
<dbReference type="GO" id="GO:0006508">
    <property type="term" value="P:proteolysis"/>
    <property type="evidence" value="ECO:0007669"/>
    <property type="project" value="InterPro"/>
</dbReference>
<comment type="caution">
    <text evidence="2">The sequence shown here is derived from an EMBL/GenBank/DDBJ whole genome shotgun (WGS) entry which is preliminary data.</text>
</comment>
<dbReference type="InterPro" id="IPR000209">
    <property type="entry name" value="Peptidase_S8/S53_dom"/>
</dbReference>
<dbReference type="SUPFAM" id="SSF52743">
    <property type="entry name" value="Subtilisin-like"/>
    <property type="match status" value="1"/>
</dbReference>
<dbReference type="Pfam" id="PF00082">
    <property type="entry name" value="Peptidase_S8"/>
    <property type="match status" value="1"/>
</dbReference>
<dbReference type="InterPro" id="IPR036852">
    <property type="entry name" value="Peptidase_S8/S53_dom_sf"/>
</dbReference>
<evidence type="ECO:0000313" key="2">
    <source>
        <dbReference type="EMBL" id="EXC51401.1"/>
    </source>
</evidence>
<dbReference type="InterPro" id="IPR034074">
    <property type="entry name" value="Y4bN_pept_dom"/>
</dbReference>
<dbReference type="AlphaFoldDB" id="A0A009SWZ7"/>
<dbReference type="PATRIC" id="fig|1310630.3.peg.1889"/>
<dbReference type="RefSeq" id="WP_032068309.1">
    <property type="nucleotide sequence ID" value="NZ_JEXJ01000026.1"/>
</dbReference>
<proteinExistence type="predicted"/>
<protein>
    <submittedName>
        <fullName evidence="2">Subtilase family protein</fullName>
    </submittedName>
</protein>
<evidence type="ECO:0000313" key="3">
    <source>
        <dbReference type="Proteomes" id="UP000020735"/>
    </source>
</evidence>
<feature type="domain" description="Peptidase S8/S53" evidence="1">
    <location>
        <begin position="273"/>
        <end position="547"/>
    </location>
</feature>
<gene>
    <name evidence="2" type="ORF">J529_1933</name>
</gene>
<accession>A0A009SWZ7</accession>
<dbReference type="Gene3D" id="3.40.50.200">
    <property type="entry name" value="Peptidase S8/S53 domain"/>
    <property type="match status" value="1"/>
</dbReference>
<name>A0A009SWZ7_ACIBA</name>